<dbReference type="Gene3D" id="2.40.160.210">
    <property type="entry name" value="Acyl-CoA thioesterase, double hotdog domain"/>
    <property type="match status" value="1"/>
</dbReference>
<dbReference type="Pfam" id="PF13622">
    <property type="entry name" value="4HBT_3"/>
    <property type="match status" value="1"/>
</dbReference>
<dbReference type="PANTHER" id="PTHR38110">
    <property type="entry name" value="CHROMOSOME 23, WHOLE GENOME SHOTGUN SEQUENCE"/>
    <property type="match status" value="1"/>
</dbReference>
<proteinExistence type="predicted"/>
<dbReference type="InterPro" id="IPR049450">
    <property type="entry name" value="ACOT8-like_C"/>
</dbReference>
<dbReference type="eggNOG" id="COG2050">
    <property type="taxonomic scope" value="Bacteria"/>
</dbReference>
<evidence type="ECO:0000259" key="2">
    <source>
        <dbReference type="Pfam" id="PF20789"/>
    </source>
</evidence>
<dbReference type="InterPro" id="IPR052389">
    <property type="entry name" value="Sec_Metab_Biosynth-Assoc"/>
</dbReference>
<dbReference type="HOGENOM" id="CLU_068888_0_0_11"/>
<reference evidence="3 4" key="1">
    <citation type="submission" date="2011-11" db="EMBL/GenBank/DDBJ databases">
        <title>The Noncontiguous Finished sequence of Saccharomonospora cyanea NA-134.</title>
        <authorList>
            <consortium name="US DOE Joint Genome Institute"/>
            <person name="Lucas S."/>
            <person name="Han J."/>
            <person name="Lapidus A."/>
            <person name="Cheng J.-F."/>
            <person name="Goodwin L."/>
            <person name="Pitluck S."/>
            <person name="Peters L."/>
            <person name="Ovchinnikova G."/>
            <person name="Lu M."/>
            <person name="Detter J.C."/>
            <person name="Han C."/>
            <person name="Tapia R."/>
            <person name="Land M."/>
            <person name="Hauser L."/>
            <person name="Kyrpides N."/>
            <person name="Ivanova N."/>
            <person name="Pagani I."/>
            <person name="Brambilla E.-M."/>
            <person name="Klenk H.-P."/>
            <person name="Woyke T."/>
        </authorList>
    </citation>
    <scope>NUCLEOTIDE SEQUENCE [LARGE SCALE GENOMIC DNA]</scope>
    <source>
        <strain evidence="3 4">NA-134</strain>
    </source>
</reference>
<protein>
    <submittedName>
        <fullName evidence="3">Uncharacterized protein, possibly involved in aromatic compounds catabolism</fullName>
    </submittedName>
</protein>
<evidence type="ECO:0000313" key="3">
    <source>
        <dbReference type="EMBL" id="EHR59285.1"/>
    </source>
</evidence>
<dbReference type="OrthoDB" id="5418286at2"/>
<dbReference type="AlphaFoldDB" id="H5XEQ6"/>
<dbReference type="Pfam" id="PF20789">
    <property type="entry name" value="4HBT_3C"/>
    <property type="match status" value="1"/>
</dbReference>
<dbReference type="InterPro" id="IPR049449">
    <property type="entry name" value="TesB_ACOT8-like_N"/>
</dbReference>
<feature type="domain" description="Acyl-CoA thioesterase-like C-terminal" evidence="2">
    <location>
        <begin position="143"/>
        <end position="270"/>
    </location>
</feature>
<gene>
    <name evidence="3" type="ORF">SaccyDRAFT_0350</name>
</gene>
<dbReference type="InterPro" id="IPR042171">
    <property type="entry name" value="Acyl-CoA_hotdog"/>
</dbReference>
<sequence>MSTVDSGPLTFAAACEVRSLGDGTFTADLRQEWSIGRHPHGGFLLALAAKAGVRALWEAGEPPAEPLAVSAEFLHALALGPVLLRTEVRKAGRRATVVAVSVEQRGRSCVEARVTAGRLPLRPPVWNDVPTLPADPPANAVALSGHTAEGLFHLAKGCDVRIDPATAGFLAGRRDDPPRLRLWARPRHGEPDPYFLLLAGDLNPPVVFNLGRTGWAPTVQLTALVRTRPHPGWLRIEVDCRAVHEGWFDSDAVVADSHGRIVCQARQLALSPLP</sequence>
<feature type="domain" description="Acyl-CoA thioesterase-like N-terminal HotDog" evidence="1">
    <location>
        <begin position="30"/>
        <end position="116"/>
    </location>
</feature>
<dbReference type="SUPFAM" id="SSF54637">
    <property type="entry name" value="Thioesterase/thiol ester dehydrase-isomerase"/>
    <property type="match status" value="2"/>
</dbReference>
<organism evidence="3 4">
    <name type="scientific">Saccharomonospora cyanea NA-134</name>
    <dbReference type="NCBI Taxonomy" id="882082"/>
    <lineage>
        <taxon>Bacteria</taxon>
        <taxon>Bacillati</taxon>
        <taxon>Actinomycetota</taxon>
        <taxon>Actinomycetes</taxon>
        <taxon>Pseudonocardiales</taxon>
        <taxon>Pseudonocardiaceae</taxon>
        <taxon>Saccharomonospora</taxon>
    </lineage>
</organism>
<name>H5XEQ6_9PSEU</name>
<dbReference type="EMBL" id="CM001440">
    <property type="protein sequence ID" value="EHR59285.1"/>
    <property type="molecule type" value="Genomic_DNA"/>
</dbReference>
<accession>H5XEQ6</accession>
<dbReference type="STRING" id="882082.SaccyDRAFT_0350"/>
<evidence type="ECO:0000259" key="1">
    <source>
        <dbReference type="Pfam" id="PF13622"/>
    </source>
</evidence>
<keyword evidence="4" id="KW-1185">Reference proteome</keyword>
<evidence type="ECO:0000313" key="4">
    <source>
        <dbReference type="Proteomes" id="UP000002791"/>
    </source>
</evidence>
<dbReference type="InterPro" id="IPR029069">
    <property type="entry name" value="HotDog_dom_sf"/>
</dbReference>
<dbReference type="PANTHER" id="PTHR38110:SF1">
    <property type="entry name" value="THIOESTERASE DOMAIN-CONTAINING PROTEIN"/>
    <property type="match status" value="1"/>
</dbReference>
<dbReference type="Proteomes" id="UP000002791">
    <property type="component" value="Chromosome"/>
</dbReference>
<dbReference type="RefSeq" id="WP_005453029.1">
    <property type="nucleotide sequence ID" value="NZ_CM001440.1"/>
</dbReference>